<keyword evidence="2" id="KW-1185">Reference proteome</keyword>
<gene>
    <name evidence="1" type="ORF">AWC38_SpisGene10356</name>
</gene>
<protein>
    <submittedName>
        <fullName evidence="1">Uncharacterized protein</fullName>
    </submittedName>
</protein>
<dbReference type="Proteomes" id="UP000225706">
    <property type="component" value="Unassembled WGS sequence"/>
</dbReference>
<evidence type="ECO:0000313" key="1">
    <source>
        <dbReference type="EMBL" id="PFX25018.1"/>
    </source>
</evidence>
<comment type="caution">
    <text evidence="1">The sequence shown here is derived from an EMBL/GenBank/DDBJ whole genome shotgun (WGS) entry which is preliminary data.</text>
</comment>
<name>A0A2B4S8W7_STYPI</name>
<dbReference type="EMBL" id="LSMT01000162">
    <property type="protein sequence ID" value="PFX25018.1"/>
    <property type="molecule type" value="Genomic_DNA"/>
</dbReference>
<dbReference type="AlphaFoldDB" id="A0A2B4S8W7"/>
<proteinExistence type="predicted"/>
<organism evidence="1 2">
    <name type="scientific">Stylophora pistillata</name>
    <name type="common">Smooth cauliflower coral</name>
    <dbReference type="NCBI Taxonomy" id="50429"/>
    <lineage>
        <taxon>Eukaryota</taxon>
        <taxon>Metazoa</taxon>
        <taxon>Cnidaria</taxon>
        <taxon>Anthozoa</taxon>
        <taxon>Hexacorallia</taxon>
        <taxon>Scleractinia</taxon>
        <taxon>Astrocoeniina</taxon>
        <taxon>Pocilloporidae</taxon>
        <taxon>Stylophora</taxon>
    </lineage>
</organism>
<accession>A0A2B4S8W7</accession>
<evidence type="ECO:0000313" key="2">
    <source>
        <dbReference type="Proteomes" id="UP000225706"/>
    </source>
</evidence>
<sequence length="151" mass="17472">MLSENGLEFQERISRRVEFKSSYSIESLTSGSSDGEFYSPRLSHVRSSESLLQRTKSFNQIIHEMGLSTKKLEQEMSGLLRDMDTLRNQNLSTGRRLQRLQRVSGAMKEQLQAFSSMRSAASHRYLDHINITIMNENRNYFSTENLPKETT</sequence>
<dbReference type="OrthoDB" id="5976262at2759"/>
<reference evidence="1" key="1">
    <citation type="journal article" date="2017" name="J. ISSAAS">
        <title>Comparative analysis of the genomes of Stylophora pistillata and Acropora digitifera provides evidence for extensive differences between species of corals.</title>
        <authorList>
            <person name="Voolstra C.R."/>
            <person name="Li Y."/>
            <person name="Liew Y.J."/>
            <person name="Baumgarten S."/>
            <person name="Zoccola D."/>
            <person name="Flot J.-F."/>
            <person name="Tambutte S."/>
            <person name="Allemand D."/>
            <person name="Aranda M."/>
        </authorList>
    </citation>
    <scope>NUCLEOTIDE SEQUENCE</scope>
    <source>
        <strain evidence="1">CSM Monaco</strain>
        <tissue evidence="1">Whole animal</tissue>
    </source>
</reference>